<proteinExistence type="predicted"/>
<reference evidence="5" key="2">
    <citation type="journal article" date="2019" name="Int. J. Syst. Evol. Microbiol.">
        <title>The Global Catalogue of Microorganisms (GCM) 10K type strain sequencing project: providing services to taxonomists for standard genome sequencing and annotation.</title>
        <authorList>
            <consortium name="The Broad Institute Genomics Platform"/>
            <consortium name="The Broad Institute Genome Sequencing Center for Infectious Disease"/>
            <person name="Wu L."/>
            <person name="Ma J."/>
        </authorList>
    </citation>
    <scope>NUCLEOTIDE SEQUENCE [LARGE SCALE GENOMIC DNA]</scope>
    <source>
        <strain evidence="5">NBRC 107715</strain>
    </source>
</reference>
<feature type="region of interest" description="Disordered" evidence="1">
    <location>
        <begin position="88"/>
        <end position="109"/>
    </location>
</feature>
<feature type="region of interest" description="Disordered" evidence="1">
    <location>
        <begin position="1"/>
        <end position="34"/>
    </location>
</feature>
<dbReference type="EMBL" id="BSPK01000004">
    <property type="protein sequence ID" value="GLS61954.1"/>
    <property type="molecule type" value="Genomic_DNA"/>
</dbReference>
<reference evidence="3" key="1">
    <citation type="journal article" date="2014" name="Int. J. Syst. Evol. Microbiol.">
        <title>Complete genome of a new Firmicutes species belonging to the dominant human colonic microbiota ('Ruminococcus bicirculans') reveals two chromosomes and a selective capacity to utilize plant glucans.</title>
        <authorList>
            <consortium name="NISC Comparative Sequencing Program"/>
            <person name="Wegmann U."/>
            <person name="Louis P."/>
            <person name="Goesmann A."/>
            <person name="Henrissat B."/>
            <person name="Duncan S.H."/>
            <person name="Flint H.J."/>
        </authorList>
    </citation>
    <scope>NUCLEOTIDE SEQUENCE</scope>
    <source>
        <strain evidence="3">NBRC 107715</strain>
    </source>
</reference>
<dbReference type="OrthoDB" id="8115513at2"/>
<protein>
    <submittedName>
        <fullName evidence="2">Uncharacterized protein</fullName>
    </submittedName>
</protein>
<evidence type="ECO:0000313" key="4">
    <source>
        <dbReference type="Proteomes" id="UP000321960"/>
    </source>
</evidence>
<reference evidence="2 4" key="3">
    <citation type="submission" date="2019-07" db="EMBL/GenBank/DDBJ databases">
        <title>Whole genome shotgun sequence of Methylobacterium oxalidis NBRC 107715.</title>
        <authorList>
            <person name="Hosoyama A."/>
            <person name="Uohara A."/>
            <person name="Ohji S."/>
            <person name="Ichikawa N."/>
        </authorList>
    </citation>
    <scope>NUCLEOTIDE SEQUENCE [LARGE SCALE GENOMIC DNA]</scope>
    <source>
        <strain evidence="2 4">NBRC 107715</strain>
    </source>
</reference>
<dbReference type="RefSeq" id="WP_147023691.1">
    <property type="nucleotide sequence ID" value="NZ_BJZU01000002.1"/>
</dbReference>
<dbReference type="Proteomes" id="UP000321960">
    <property type="component" value="Unassembled WGS sequence"/>
</dbReference>
<comment type="caution">
    <text evidence="2">The sequence shown here is derived from an EMBL/GenBank/DDBJ whole genome shotgun (WGS) entry which is preliminary data.</text>
</comment>
<organism evidence="2 4">
    <name type="scientific">Methylobacterium oxalidis</name>
    <dbReference type="NCBI Taxonomy" id="944322"/>
    <lineage>
        <taxon>Bacteria</taxon>
        <taxon>Pseudomonadati</taxon>
        <taxon>Pseudomonadota</taxon>
        <taxon>Alphaproteobacteria</taxon>
        <taxon>Hyphomicrobiales</taxon>
        <taxon>Methylobacteriaceae</taxon>
        <taxon>Methylobacterium</taxon>
    </lineage>
</organism>
<evidence type="ECO:0000313" key="3">
    <source>
        <dbReference type="EMBL" id="GLS61954.1"/>
    </source>
</evidence>
<dbReference type="Proteomes" id="UP001156856">
    <property type="component" value="Unassembled WGS sequence"/>
</dbReference>
<dbReference type="AlphaFoldDB" id="A0A512IWM6"/>
<evidence type="ECO:0000256" key="1">
    <source>
        <dbReference type="SAM" id="MobiDB-lite"/>
    </source>
</evidence>
<dbReference type="EMBL" id="BJZU01000002">
    <property type="protein sequence ID" value="GEP02009.1"/>
    <property type="molecule type" value="Genomic_DNA"/>
</dbReference>
<name>A0A512IWM6_9HYPH</name>
<accession>A0A512IWM6</accession>
<evidence type="ECO:0000313" key="2">
    <source>
        <dbReference type="EMBL" id="GEP02009.1"/>
    </source>
</evidence>
<gene>
    <name evidence="3" type="ORF">GCM10007888_03350</name>
    <name evidence="2" type="ORF">MOX02_00470</name>
</gene>
<sequence length="349" mass="37624">MIRLSRSLAHKYSPDQPRAPAGQPDGGRWVAEGGGAGEQTDILAIPGPGRWTSLAPEDEATGTGLSRERTLLEDGSEVLTIRIHAGPRAGDEEHTVTGPDGGSRVFETSGDTQTIRDGITGEILSRSIFTATGAEPVATVQPAFLPALPAAFTTTVELAGLLFAVLSARREGFGPVLGLSAQEFRPAVNEGNAPAVWVGSIGIDELNRACPRAEEIQTETDRAAQRLRRSGLRLTPQEFGNLLHYDLADFFNAKKDPNLRAEVSGGRVGEVTYGEKGSVRLDLYERTVPGTTCVYDYKTGQKGLSPSRALLLATAAKRLFPDTQRVIIIQVRPRKWRLQSRLEKSSILC</sequence>
<reference evidence="3" key="4">
    <citation type="submission" date="2023-01" db="EMBL/GenBank/DDBJ databases">
        <title>Draft genome sequence of Methylobacterium oxalidis strain NBRC 107715.</title>
        <authorList>
            <person name="Sun Q."/>
            <person name="Mori K."/>
        </authorList>
    </citation>
    <scope>NUCLEOTIDE SEQUENCE</scope>
    <source>
        <strain evidence="3">NBRC 107715</strain>
    </source>
</reference>
<keyword evidence="5" id="KW-1185">Reference proteome</keyword>
<evidence type="ECO:0000313" key="5">
    <source>
        <dbReference type="Proteomes" id="UP001156856"/>
    </source>
</evidence>